<sequence length="238" mass="27292">MQYITGLHALQCPCTLNTPGDTHHASVDWTYPALADTETAFFGDYGVETDKEVARLSGTRNVANHLRAVLDLLYEGKFKDLAGLKREIIANDQLTPELFDKVVELHTQNVWNQVSWFIGCEYGLQWLEFLKSKNIDWPTNPNPTFEPVSPGDNSLLAFVEARISEFKQFQKISTLAGLFHSVLFREAEVNRMVKIELRAFLAKLHTEELWFLKEIDHYPSDQVLEEDYQKLCALLKIS</sequence>
<accession>A0A9D1II84</accession>
<gene>
    <name evidence="1" type="ORF">IAC56_04455</name>
</gene>
<protein>
    <submittedName>
        <fullName evidence="1">Uncharacterized protein</fullName>
    </submittedName>
</protein>
<organism evidence="1 2">
    <name type="scientific">Candidatus Aphodousia faecigallinarum</name>
    <dbReference type="NCBI Taxonomy" id="2840677"/>
    <lineage>
        <taxon>Bacteria</taxon>
        <taxon>Pseudomonadati</taxon>
        <taxon>Pseudomonadota</taxon>
        <taxon>Betaproteobacteria</taxon>
        <taxon>Burkholderiales</taxon>
        <taxon>Sutterellaceae</taxon>
        <taxon>Sutterellaceae incertae sedis</taxon>
        <taxon>Candidatus Aphodousia</taxon>
    </lineage>
</organism>
<reference evidence="1" key="1">
    <citation type="submission" date="2020-10" db="EMBL/GenBank/DDBJ databases">
        <authorList>
            <person name="Gilroy R."/>
        </authorList>
    </citation>
    <scope>NUCLEOTIDE SEQUENCE</scope>
    <source>
        <strain evidence="1">7463</strain>
    </source>
</reference>
<evidence type="ECO:0000313" key="2">
    <source>
        <dbReference type="Proteomes" id="UP000824083"/>
    </source>
</evidence>
<evidence type="ECO:0000313" key="1">
    <source>
        <dbReference type="EMBL" id="HIU37503.1"/>
    </source>
</evidence>
<dbReference type="EMBL" id="DVMY01000074">
    <property type="protein sequence ID" value="HIU37503.1"/>
    <property type="molecule type" value="Genomic_DNA"/>
</dbReference>
<proteinExistence type="predicted"/>
<name>A0A9D1II84_9BURK</name>
<reference evidence="1" key="2">
    <citation type="journal article" date="2021" name="PeerJ">
        <title>Extensive microbial diversity within the chicken gut microbiome revealed by metagenomics and culture.</title>
        <authorList>
            <person name="Gilroy R."/>
            <person name="Ravi A."/>
            <person name="Getino M."/>
            <person name="Pursley I."/>
            <person name="Horton D.L."/>
            <person name="Alikhan N.F."/>
            <person name="Baker D."/>
            <person name="Gharbi K."/>
            <person name="Hall N."/>
            <person name="Watson M."/>
            <person name="Adriaenssens E.M."/>
            <person name="Foster-Nyarko E."/>
            <person name="Jarju S."/>
            <person name="Secka A."/>
            <person name="Antonio M."/>
            <person name="Oren A."/>
            <person name="Chaudhuri R.R."/>
            <person name="La Ragione R."/>
            <person name="Hildebrand F."/>
            <person name="Pallen M.J."/>
        </authorList>
    </citation>
    <scope>NUCLEOTIDE SEQUENCE</scope>
    <source>
        <strain evidence="1">7463</strain>
    </source>
</reference>
<comment type="caution">
    <text evidence="1">The sequence shown here is derived from an EMBL/GenBank/DDBJ whole genome shotgun (WGS) entry which is preliminary data.</text>
</comment>
<dbReference type="AlphaFoldDB" id="A0A9D1II84"/>
<dbReference type="Proteomes" id="UP000824083">
    <property type="component" value="Unassembled WGS sequence"/>
</dbReference>